<organism evidence="1 2">
    <name type="scientific">Pistacia atlantica</name>
    <dbReference type="NCBI Taxonomy" id="434234"/>
    <lineage>
        <taxon>Eukaryota</taxon>
        <taxon>Viridiplantae</taxon>
        <taxon>Streptophyta</taxon>
        <taxon>Embryophyta</taxon>
        <taxon>Tracheophyta</taxon>
        <taxon>Spermatophyta</taxon>
        <taxon>Magnoliopsida</taxon>
        <taxon>eudicotyledons</taxon>
        <taxon>Gunneridae</taxon>
        <taxon>Pentapetalae</taxon>
        <taxon>rosids</taxon>
        <taxon>malvids</taxon>
        <taxon>Sapindales</taxon>
        <taxon>Anacardiaceae</taxon>
        <taxon>Pistacia</taxon>
    </lineage>
</organism>
<name>A0ACC1BAD3_9ROSI</name>
<evidence type="ECO:0000313" key="1">
    <source>
        <dbReference type="EMBL" id="KAJ0095877.1"/>
    </source>
</evidence>
<keyword evidence="2" id="KW-1185">Reference proteome</keyword>
<comment type="caution">
    <text evidence="1">The sequence shown here is derived from an EMBL/GenBank/DDBJ whole genome shotgun (WGS) entry which is preliminary data.</text>
</comment>
<gene>
    <name evidence="1" type="ORF">Patl1_16907</name>
</gene>
<reference evidence="2" key="1">
    <citation type="journal article" date="2023" name="G3 (Bethesda)">
        <title>Genome assembly and association tests identify interacting loci associated with vigor, precocity, and sex in interspecific pistachio rootstocks.</title>
        <authorList>
            <person name="Palmer W."/>
            <person name="Jacygrad E."/>
            <person name="Sagayaradj S."/>
            <person name="Cavanaugh K."/>
            <person name="Han R."/>
            <person name="Bertier L."/>
            <person name="Beede B."/>
            <person name="Kafkas S."/>
            <person name="Golino D."/>
            <person name="Preece J."/>
            <person name="Michelmore R."/>
        </authorList>
    </citation>
    <scope>NUCLEOTIDE SEQUENCE [LARGE SCALE GENOMIC DNA]</scope>
</reference>
<evidence type="ECO:0000313" key="2">
    <source>
        <dbReference type="Proteomes" id="UP001164250"/>
    </source>
</evidence>
<dbReference type="EMBL" id="CM047902">
    <property type="protein sequence ID" value="KAJ0095877.1"/>
    <property type="molecule type" value="Genomic_DNA"/>
</dbReference>
<dbReference type="Proteomes" id="UP001164250">
    <property type="component" value="Chromosome 6"/>
</dbReference>
<accession>A0ACC1BAD3</accession>
<protein>
    <submittedName>
        <fullName evidence="1">Uncharacterized protein</fullName>
    </submittedName>
</protein>
<sequence length="280" mass="31698">MNSRSRPLHTCGVVISSIVQRVYARSQGLNGPLGSIIRTLLRLAQMANPFMHALEYKWLGILYFSDYLILAFESIFETLFPPSKHVFNKIDELVQTAETLPGKFDDAINKFPGHVPVLDWVLIQIISCLNFGISTLKHWGFENAKEKEIVMDVSNSNELSSAQKHQSQEAENDTVFMTNIKKHDMKGTYKEALEKGRKENGIEENKKEKENKDGGTMKETDQKHAIGDKEIGYAEVSRSEENITANDPILELFESGWLTNAARDDKGNWLSRSVSYTGLR</sequence>
<proteinExistence type="predicted"/>